<dbReference type="STRING" id="1292034.OR37_02921"/>
<evidence type="ECO:0000256" key="1">
    <source>
        <dbReference type="SAM" id="MobiDB-lite"/>
    </source>
</evidence>
<feature type="signal peptide" evidence="2">
    <location>
        <begin position="1"/>
        <end position="19"/>
    </location>
</feature>
<dbReference type="Proteomes" id="UP000013063">
    <property type="component" value="Unassembled WGS sequence"/>
</dbReference>
<gene>
    <name evidence="3" type="ORF">OR37_02921</name>
</gene>
<protein>
    <submittedName>
        <fullName evidence="3">Uncharacterized protein</fullName>
    </submittedName>
</protein>
<proteinExistence type="predicted"/>
<organism evidence="3 4">
    <name type="scientific">Caulobacter vibrioides OR37</name>
    <dbReference type="NCBI Taxonomy" id="1292034"/>
    <lineage>
        <taxon>Bacteria</taxon>
        <taxon>Pseudomonadati</taxon>
        <taxon>Pseudomonadota</taxon>
        <taxon>Alphaproteobacteria</taxon>
        <taxon>Caulobacterales</taxon>
        <taxon>Caulobacteraceae</taxon>
        <taxon>Caulobacter</taxon>
    </lineage>
</organism>
<feature type="region of interest" description="Disordered" evidence="1">
    <location>
        <begin position="28"/>
        <end position="51"/>
    </location>
</feature>
<dbReference type="PROSITE" id="PS51257">
    <property type="entry name" value="PROKAR_LIPOPROTEIN"/>
    <property type="match status" value="1"/>
</dbReference>
<dbReference type="RefSeq" id="WP_004621374.1">
    <property type="nucleotide sequence ID" value="NZ_APMP01000020.1"/>
</dbReference>
<evidence type="ECO:0000313" key="4">
    <source>
        <dbReference type="Proteomes" id="UP000013063"/>
    </source>
</evidence>
<evidence type="ECO:0000313" key="3">
    <source>
        <dbReference type="EMBL" id="ENZ81212.1"/>
    </source>
</evidence>
<comment type="caution">
    <text evidence="3">The sequence shown here is derived from an EMBL/GenBank/DDBJ whole genome shotgun (WGS) entry which is preliminary data.</text>
</comment>
<feature type="chain" id="PRO_5004341130" evidence="2">
    <location>
        <begin position="20"/>
        <end position="51"/>
    </location>
</feature>
<keyword evidence="2" id="KW-0732">Signal</keyword>
<reference evidence="3 4" key="1">
    <citation type="journal article" date="2013" name="Genome Announc.">
        <title>Draft Genome Sequence for Caulobacter sp. Strain OR37, a Bacterium Tolerant to Heavy Metals.</title>
        <authorList>
            <person name="Utturkar S.M."/>
            <person name="Bollmann A."/>
            <person name="Brzoska R.M."/>
            <person name="Klingeman D.M."/>
            <person name="Epstein S.E."/>
            <person name="Palumbo A.V."/>
            <person name="Brown S.D."/>
        </authorList>
    </citation>
    <scope>NUCLEOTIDE SEQUENCE [LARGE SCALE GENOMIC DNA]</scope>
    <source>
        <strain evidence="3 4">OR37</strain>
    </source>
</reference>
<evidence type="ECO:0000256" key="2">
    <source>
        <dbReference type="SAM" id="SignalP"/>
    </source>
</evidence>
<keyword evidence="4" id="KW-1185">Reference proteome</keyword>
<feature type="compositionally biased region" description="Pro residues" evidence="1">
    <location>
        <begin position="28"/>
        <end position="43"/>
    </location>
</feature>
<dbReference type="PATRIC" id="fig|1292034.3.peg.2902"/>
<name>R0EJB9_CAUVI</name>
<dbReference type="EMBL" id="APMP01000020">
    <property type="protein sequence ID" value="ENZ81212.1"/>
    <property type="molecule type" value="Genomic_DNA"/>
</dbReference>
<accession>R0EJB9</accession>
<sequence precursor="true">MLRPILLAALTVAALAACAPYRYGPPGPAAPSPSRVTPPPPPIDVIRPKVP</sequence>
<dbReference type="AlphaFoldDB" id="R0EJB9"/>